<feature type="signal peptide" evidence="8">
    <location>
        <begin position="1"/>
        <end position="33"/>
    </location>
</feature>
<evidence type="ECO:0000256" key="3">
    <source>
        <dbReference type="ARBA" id="ARBA00022729"/>
    </source>
</evidence>
<organism evidence="10 11">
    <name type="scientific">Slackia equolifaciens</name>
    <dbReference type="NCBI Taxonomy" id="498718"/>
    <lineage>
        <taxon>Bacteria</taxon>
        <taxon>Bacillati</taxon>
        <taxon>Actinomycetota</taxon>
        <taxon>Coriobacteriia</taxon>
        <taxon>Eggerthellales</taxon>
        <taxon>Eggerthellaceae</taxon>
        <taxon>Slackia</taxon>
    </lineage>
</organism>
<evidence type="ECO:0000256" key="4">
    <source>
        <dbReference type="ARBA" id="ARBA00022801"/>
    </source>
</evidence>
<comment type="similarity">
    <text evidence="1">Belongs to the peptidase C40 family.</text>
</comment>
<sequence>MAANKTNLTRRAFIGGAAAFGAVSIAVPRVALAEPTSADVQAQADAARVKLDDMQKRLNQASDDYYTALEEHDTATAKMDEAQAKIDDNNVKIAELQESLGGRARGMYRDGQITFLDVLLGSSSFDDFLKNWDILQTLNESDANLVAQTKTLREDNEKQKAEYQAQADTAKQKMDEAEAIKNEAEGLVEQYQAEVDSLDAEVAELVEQERQAAAEAEAARQREEFEQQQESNTDNTSNETNNGNNDTGNDTTDDYTPPADNGGGSSSGGSTGGGGTPNAAALSVAAGFLGVPYVWGGDDPSGFDCSGLTSYCYRATGYEIGRTTYAQYASANYIMSLSEAQPGDVLYNGGHVGICSQAGGGEYIHAPAPGQVVCYSTWSQFYCALRW</sequence>
<evidence type="ECO:0000256" key="2">
    <source>
        <dbReference type="ARBA" id="ARBA00022670"/>
    </source>
</evidence>
<dbReference type="PROSITE" id="PS51935">
    <property type="entry name" value="NLPC_P60"/>
    <property type="match status" value="1"/>
</dbReference>
<dbReference type="SUPFAM" id="SSF54001">
    <property type="entry name" value="Cysteine proteinases"/>
    <property type="match status" value="1"/>
</dbReference>
<feature type="compositionally biased region" description="Low complexity" evidence="7">
    <location>
        <begin position="228"/>
        <end position="250"/>
    </location>
</feature>
<evidence type="ECO:0000256" key="6">
    <source>
        <dbReference type="SAM" id="Coils"/>
    </source>
</evidence>
<comment type="caution">
    <text evidence="10">The sequence shown here is derived from an EMBL/GenBank/DDBJ whole genome shotgun (WGS) entry which is preliminary data.</text>
</comment>
<dbReference type="PROSITE" id="PS51318">
    <property type="entry name" value="TAT"/>
    <property type="match status" value="1"/>
</dbReference>
<evidence type="ECO:0000313" key="10">
    <source>
        <dbReference type="EMBL" id="RNL39182.1"/>
    </source>
</evidence>
<feature type="domain" description="NlpC/P60" evidence="9">
    <location>
        <begin position="275"/>
        <end position="387"/>
    </location>
</feature>
<evidence type="ECO:0000256" key="8">
    <source>
        <dbReference type="SAM" id="SignalP"/>
    </source>
</evidence>
<dbReference type="AlphaFoldDB" id="A0A3N0AWC8"/>
<keyword evidence="11" id="KW-1185">Reference proteome</keyword>
<keyword evidence="4 10" id="KW-0378">Hydrolase</keyword>
<dbReference type="RefSeq" id="WP_123209182.1">
    <property type="nucleotide sequence ID" value="NZ_JBHTHO010000010.1"/>
</dbReference>
<evidence type="ECO:0000259" key="9">
    <source>
        <dbReference type="PROSITE" id="PS51935"/>
    </source>
</evidence>
<dbReference type="Gene3D" id="6.10.250.3150">
    <property type="match status" value="1"/>
</dbReference>
<feature type="region of interest" description="Disordered" evidence="7">
    <location>
        <begin position="209"/>
        <end position="275"/>
    </location>
</feature>
<dbReference type="Pfam" id="PF00877">
    <property type="entry name" value="NLPC_P60"/>
    <property type="match status" value="1"/>
</dbReference>
<keyword evidence="6" id="KW-0175">Coiled coil</keyword>
<gene>
    <name evidence="10" type="ORF">DMP06_07855</name>
</gene>
<feature type="compositionally biased region" description="Basic and acidic residues" evidence="7">
    <location>
        <begin position="209"/>
        <end position="225"/>
    </location>
</feature>
<dbReference type="PANTHER" id="PTHR47359">
    <property type="entry name" value="PEPTIDOGLYCAN DL-ENDOPEPTIDASE CWLO"/>
    <property type="match status" value="1"/>
</dbReference>
<reference evidence="11" key="1">
    <citation type="submission" date="2018-05" db="EMBL/GenBank/DDBJ databases">
        <title>Genome Sequencing of selected type strains of the family Eggerthellaceae.</title>
        <authorList>
            <person name="Danylec N."/>
            <person name="Stoll D.A."/>
            <person name="Doetsch A."/>
            <person name="Huch M."/>
        </authorList>
    </citation>
    <scope>NUCLEOTIDE SEQUENCE [LARGE SCALE GENOMIC DNA]</scope>
    <source>
        <strain evidence="11">DSM 24851</strain>
    </source>
</reference>
<keyword evidence="2" id="KW-0645">Protease</keyword>
<keyword evidence="5" id="KW-0788">Thiol protease</keyword>
<feature type="coiled-coil region" evidence="6">
    <location>
        <begin position="37"/>
        <end position="99"/>
    </location>
</feature>
<dbReference type="Gene3D" id="3.90.1720.10">
    <property type="entry name" value="endopeptidase domain like (from Nostoc punctiforme)"/>
    <property type="match status" value="1"/>
</dbReference>
<dbReference type="PANTHER" id="PTHR47359:SF3">
    <property type="entry name" value="NLP_P60 DOMAIN-CONTAINING PROTEIN-RELATED"/>
    <property type="match status" value="1"/>
</dbReference>
<evidence type="ECO:0000256" key="7">
    <source>
        <dbReference type="SAM" id="MobiDB-lite"/>
    </source>
</evidence>
<feature type="chain" id="PRO_5018245017" evidence="8">
    <location>
        <begin position="34"/>
        <end position="387"/>
    </location>
</feature>
<feature type="compositionally biased region" description="Gly residues" evidence="7">
    <location>
        <begin position="261"/>
        <end position="275"/>
    </location>
</feature>
<protein>
    <submittedName>
        <fullName evidence="10">Hydrolase</fullName>
    </submittedName>
</protein>
<dbReference type="InterPro" id="IPR057309">
    <property type="entry name" value="PcsB_CC"/>
</dbReference>
<dbReference type="InterPro" id="IPR051794">
    <property type="entry name" value="PG_Endopeptidase_C40"/>
</dbReference>
<dbReference type="InterPro" id="IPR006311">
    <property type="entry name" value="TAT_signal"/>
</dbReference>
<keyword evidence="3 8" id="KW-0732">Signal</keyword>
<evidence type="ECO:0000256" key="5">
    <source>
        <dbReference type="ARBA" id="ARBA00022807"/>
    </source>
</evidence>
<dbReference type="Pfam" id="PF24568">
    <property type="entry name" value="CC_PcsB"/>
    <property type="match status" value="1"/>
</dbReference>
<dbReference type="GO" id="GO:0006508">
    <property type="term" value="P:proteolysis"/>
    <property type="evidence" value="ECO:0007669"/>
    <property type="project" value="UniProtKB-KW"/>
</dbReference>
<evidence type="ECO:0000313" key="11">
    <source>
        <dbReference type="Proteomes" id="UP000269591"/>
    </source>
</evidence>
<name>A0A3N0AWC8_9ACTN</name>
<dbReference type="GO" id="GO:0008234">
    <property type="term" value="F:cysteine-type peptidase activity"/>
    <property type="evidence" value="ECO:0007669"/>
    <property type="project" value="UniProtKB-KW"/>
</dbReference>
<dbReference type="InterPro" id="IPR000064">
    <property type="entry name" value="NLP_P60_dom"/>
</dbReference>
<proteinExistence type="inferred from homology"/>
<dbReference type="InterPro" id="IPR038765">
    <property type="entry name" value="Papain-like_cys_pep_sf"/>
</dbReference>
<evidence type="ECO:0000256" key="1">
    <source>
        <dbReference type="ARBA" id="ARBA00007074"/>
    </source>
</evidence>
<dbReference type="Proteomes" id="UP000269591">
    <property type="component" value="Unassembled WGS sequence"/>
</dbReference>
<dbReference type="EMBL" id="QIBX01000013">
    <property type="protein sequence ID" value="RNL39182.1"/>
    <property type="molecule type" value="Genomic_DNA"/>
</dbReference>
<dbReference type="OrthoDB" id="5244330at2"/>
<accession>A0A3N0AWC8</accession>